<evidence type="ECO:0000256" key="8">
    <source>
        <dbReference type="SAM" id="SignalP"/>
    </source>
</evidence>
<dbReference type="RefSeq" id="WP_015469217.1">
    <property type="nucleotide sequence ID" value="NC_020813.1"/>
</dbReference>
<evidence type="ECO:0000256" key="1">
    <source>
        <dbReference type="ARBA" id="ARBA00004442"/>
    </source>
</evidence>
<evidence type="ECO:0000256" key="7">
    <source>
        <dbReference type="ARBA" id="ARBA00023237"/>
    </source>
</evidence>
<proteinExistence type="inferred from homology"/>
<accession>M4V5T9</accession>
<evidence type="ECO:0000313" key="9">
    <source>
        <dbReference type="EMBL" id="AGH94727.1"/>
    </source>
</evidence>
<dbReference type="OrthoDB" id="5288879at2"/>
<keyword evidence="6" id="KW-0472">Membrane</keyword>
<feature type="chain" id="PRO_5004059986" evidence="8">
    <location>
        <begin position="21"/>
        <end position="421"/>
    </location>
</feature>
<comment type="subcellular location">
    <subcellularLocation>
        <location evidence="1">Cell outer membrane</location>
    </subcellularLocation>
</comment>
<comment type="similarity">
    <text evidence="2">Belongs to the outer membrane factor (OMF) (TC 1.B.17) family.</text>
</comment>
<keyword evidence="7" id="KW-0998">Cell outer membrane</keyword>
<evidence type="ECO:0000313" key="10">
    <source>
        <dbReference type="Proteomes" id="UP000012040"/>
    </source>
</evidence>
<evidence type="ECO:0000256" key="4">
    <source>
        <dbReference type="ARBA" id="ARBA00022452"/>
    </source>
</evidence>
<keyword evidence="8" id="KW-0732">Signal</keyword>
<dbReference type="GO" id="GO:0015562">
    <property type="term" value="F:efflux transmembrane transporter activity"/>
    <property type="evidence" value="ECO:0007669"/>
    <property type="project" value="InterPro"/>
</dbReference>
<dbReference type="EMBL" id="CP003537">
    <property type="protein sequence ID" value="AGH94727.1"/>
    <property type="molecule type" value="Genomic_DNA"/>
</dbReference>
<protein>
    <submittedName>
        <fullName evidence="9">HAS ABC exporter outer membrane component</fullName>
    </submittedName>
</protein>
<organism evidence="9 10">
    <name type="scientific">Pseudobdellovibrio exovorus JSS</name>
    <dbReference type="NCBI Taxonomy" id="1184267"/>
    <lineage>
        <taxon>Bacteria</taxon>
        <taxon>Pseudomonadati</taxon>
        <taxon>Bdellovibrionota</taxon>
        <taxon>Bdellovibrionia</taxon>
        <taxon>Bdellovibrionales</taxon>
        <taxon>Pseudobdellovibrionaceae</taxon>
        <taxon>Pseudobdellovibrio</taxon>
    </lineage>
</organism>
<dbReference type="PANTHER" id="PTHR30026">
    <property type="entry name" value="OUTER MEMBRANE PROTEIN TOLC"/>
    <property type="match status" value="1"/>
</dbReference>
<dbReference type="InterPro" id="IPR051906">
    <property type="entry name" value="TolC-like"/>
</dbReference>
<dbReference type="eggNOG" id="COG1538">
    <property type="taxonomic scope" value="Bacteria"/>
</dbReference>
<dbReference type="Proteomes" id="UP000012040">
    <property type="component" value="Chromosome"/>
</dbReference>
<dbReference type="SUPFAM" id="SSF56954">
    <property type="entry name" value="Outer membrane efflux proteins (OEP)"/>
    <property type="match status" value="1"/>
</dbReference>
<dbReference type="Gene3D" id="1.20.1600.10">
    <property type="entry name" value="Outer membrane efflux proteins (OEP)"/>
    <property type="match status" value="1"/>
</dbReference>
<keyword evidence="4" id="KW-1134">Transmembrane beta strand</keyword>
<keyword evidence="3" id="KW-0813">Transport</keyword>
<dbReference type="AlphaFoldDB" id="M4V5T9"/>
<dbReference type="PATRIC" id="fig|1184267.3.peg.516"/>
<evidence type="ECO:0000256" key="6">
    <source>
        <dbReference type="ARBA" id="ARBA00023136"/>
    </source>
</evidence>
<dbReference type="KEGG" id="bex:A11Q_507"/>
<dbReference type="InterPro" id="IPR003423">
    <property type="entry name" value="OMP_efflux"/>
</dbReference>
<dbReference type="GO" id="GO:0015288">
    <property type="term" value="F:porin activity"/>
    <property type="evidence" value="ECO:0007669"/>
    <property type="project" value="TreeGrafter"/>
</dbReference>
<keyword evidence="5" id="KW-0812">Transmembrane</keyword>
<evidence type="ECO:0000256" key="3">
    <source>
        <dbReference type="ARBA" id="ARBA00022448"/>
    </source>
</evidence>
<keyword evidence="10" id="KW-1185">Reference proteome</keyword>
<dbReference type="HOGENOM" id="CLU_651617_0_0_7"/>
<dbReference type="GO" id="GO:0009279">
    <property type="term" value="C:cell outer membrane"/>
    <property type="evidence" value="ECO:0007669"/>
    <property type="project" value="UniProtKB-SubCell"/>
</dbReference>
<name>M4V5T9_9BACT</name>
<dbReference type="Pfam" id="PF02321">
    <property type="entry name" value="OEP"/>
    <property type="match status" value="2"/>
</dbReference>
<reference evidence="9 10" key="1">
    <citation type="journal article" date="2013" name="ISME J.">
        <title>By their genes ye shall know them: genomic signatures of predatory bacteria.</title>
        <authorList>
            <person name="Pasternak Z."/>
            <person name="Pietrokovski S."/>
            <person name="Rotem O."/>
            <person name="Gophna U."/>
            <person name="Lurie-Weinberger M.N."/>
            <person name="Jurkevitch E."/>
        </authorList>
    </citation>
    <scope>NUCLEOTIDE SEQUENCE [LARGE SCALE GENOMIC DNA]</scope>
    <source>
        <strain evidence="9 10">JSS</strain>
    </source>
</reference>
<evidence type="ECO:0000256" key="2">
    <source>
        <dbReference type="ARBA" id="ARBA00007613"/>
    </source>
</evidence>
<feature type="signal peptide" evidence="8">
    <location>
        <begin position="1"/>
        <end position="20"/>
    </location>
</feature>
<sequence length="421" mass="47581">MKIITLVISSLTLFGAYSHAASTGSAVEVNASNLRSLLESKSARISAASLEVEAARAYRGSFGRSFLPDVEIYGQQENFKKGQLDQKTQPAYGAQATLNLFNGGRDLLLSDQYDLQIQQKSYQFRRVQAEELEKARSLYWNILYSQQRISLLESTQQVNAQNLRAADRRIQSGVATDSDRVLFQMKGVELEQDLAQAKVQLTSDKRDLAIILGYDNEVDLSFPQALDHEHDFEKALEHSAADHEFLYKENALLSEVKGLEAKRQTRSWVPKLDAYAAYNQYNQRQEDPADAKDRTESVVGVKLTLSLQNLFNSQREARSLRQEALSASTLADLQRKEVENHISNEIASLRLLHDQVHAAEENISRAEKYYKLSQSEYARGVKNSPDVLGAAEKLYDIRNRHLEIIRDFQLAKSHVLSKIGK</sequence>
<dbReference type="PANTHER" id="PTHR30026:SF20">
    <property type="entry name" value="OUTER MEMBRANE PROTEIN TOLC"/>
    <property type="match status" value="1"/>
</dbReference>
<dbReference type="STRING" id="1184267.A11Q_507"/>
<evidence type="ECO:0000256" key="5">
    <source>
        <dbReference type="ARBA" id="ARBA00022692"/>
    </source>
</evidence>
<dbReference type="GO" id="GO:1990281">
    <property type="term" value="C:efflux pump complex"/>
    <property type="evidence" value="ECO:0007669"/>
    <property type="project" value="TreeGrafter"/>
</dbReference>
<gene>
    <name evidence="9" type="ORF">A11Q_507</name>
</gene>